<evidence type="ECO:0000313" key="5">
    <source>
        <dbReference type="EMBL" id="NGP88157.1"/>
    </source>
</evidence>
<dbReference type="GO" id="GO:0009097">
    <property type="term" value="P:isoleucine biosynthetic process"/>
    <property type="evidence" value="ECO:0007669"/>
    <property type="project" value="TreeGrafter"/>
</dbReference>
<gene>
    <name evidence="5" type="ORF">G3569_07310</name>
</gene>
<evidence type="ECO:0000256" key="1">
    <source>
        <dbReference type="ARBA" id="ARBA00001933"/>
    </source>
</evidence>
<keyword evidence="2" id="KW-0663">Pyridoxal phosphate</keyword>
<dbReference type="SUPFAM" id="SSF53686">
    <property type="entry name" value="Tryptophan synthase beta subunit-like PLP-dependent enzymes"/>
    <property type="match status" value="1"/>
</dbReference>
<accession>A0A6M1T2B9</accession>
<keyword evidence="3" id="KW-0456">Lyase</keyword>
<dbReference type="Gene3D" id="3.40.50.1100">
    <property type="match status" value="2"/>
</dbReference>
<evidence type="ECO:0000313" key="6">
    <source>
        <dbReference type="Proteomes" id="UP000479132"/>
    </source>
</evidence>
<feature type="domain" description="Tryptophan synthase beta chain-like PALP" evidence="4">
    <location>
        <begin position="24"/>
        <end position="314"/>
    </location>
</feature>
<dbReference type="Proteomes" id="UP000479132">
    <property type="component" value="Unassembled WGS sequence"/>
</dbReference>
<dbReference type="GO" id="GO:0006565">
    <property type="term" value="P:L-serine catabolic process"/>
    <property type="evidence" value="ECO:0007669"/>
    <property type="project" value="TreeGrafter"/>
</dbReference>
<dbReference type="Pfam" id="PF00291">
    <property type="entry name" value="PALP"/>
    <property type="match status" value="1"/>
</dbReference>
<dbReference type="PANTHER" id="PTHR48078">
    <property type="entry name" value="THREONINE DEHYDRATASE, MITOCHONDRIAL-RELATED"/>
    <property type="match status" value="1"/>
</dbReference>
<organism evidence="5 6">
    <name type="scientific">Fodinibius halophilus</name>
    <dbReference type="NCBI Taxonomy" id="1736908"/>
    <lineage>
        <taxon>Bacteria</taxon>
        <taxon>Pseudomonadati</taxon>
        <taxon>Balneolota</taxon>
        <taxon>Balneolia</taxon>
        <taxon>Balneolales</taxon>
        <taxon>Balneolaceae</taxon>
        <taxon>Fodinibius</taxon>
    </lineage>
</organism>
<dbReference type="GO" id="GO:0003941">
    <property type="term" value="F:L-serine ammonia-lyase activity"/>
    <property type="evidence" value="ECO:0007669"/>
    <property type="project" value="TreeGrafter"/>
</dbReference>
<dbReference type="InterPro" id="IPR036052">
    <property type="entry name" value="TrpB-like_PALP_sf"/>
</dbReference>
<reference evidence="5 6" key="1">
    <citation type="submission" date="2020-02" db="EMBL/GenBank/DDBJ databases">
        <title>Aliifodinibius halophilus 2W32, complete genome.</title>
        <authorList>
            <person name="Li Y."/>
            <person name="Wu S."/>
        </authorList>
    </citation>
    <scope>NUCLEOTIDE SEQUENCE [LARGE SCALE GENOMIC DNA]</scope>
    <source>
        <strain evidence="5 6">2W32</strain>
    </source>
</reference>
<evidence type="ECO:0000259" key="4">
    <source>
        <dbReference type="Pfam" id="PF00291"/>
    </source>
</evidence>
<comment type="caution">
    <text evidence="5">The sequence shown here is derived from an EMBL/GenBank/DDBJ whole genome shotgun (WGS) entry which is preliminary data.</text>
</comment>
<dbReference type="GO" id="GO:0004794">
    <property type="term" value="F:threonine deaminase activity"/>
    <property type="evidence" value="ECO:0007669"/>
    <property type="project" value="TreeGrafter"/>
</dbReference>
<dbReference type="PANTHER" id="PTHR48078:SF6">
    <property type="entry name" value="L-THREONINE DEHYDRATASE CATABOLIC TDCB"/>
    <property type="match status" value="1"/>
</dbReference>
<protein>
    <submittedName>
        <fullName evidence="5">Threonine/serine dehydratase</fullName>
    </submittedName>
</protein>
<evidence type="ECO:0000256" key="2">
    <source>
        <dbReference type="ARBA" id="ARBA00022898"/>
    </source>
</evidence>
<proteinExistence type="predicted"/>
<name>A0A6M1T2B9_9BACT</name>
<sequence length="328" mass="35734">MVTDFRPELMDLSTEITQAHHRIREDIFQTPLLYSNWLSGYCNGEVYLKLESEQITGSFKARGSLNKLKWLQENDISKLPVTASTGNHGLGFARACDLLGIDGKVFLPHNAVESKVEAIKNYDVEIEFHGQDPYTTEKYTRQTAEEQGWIYVSPYNDPQIVAGQGTIAVEILEQLSNEPDNVLATVGGGGLISGIGTYINNHASDTKIIGCQPENSPEMGISVRAGVYKEVESKPTLSDGSAGGFEPDSITFNLCKKLVDKFIFISEDEIAGAIRSMVERHSKLVEGSAGVAIASLLKQPKQFANQTTVIVVCGANISSDKLQSVLCG</sequence>
<keyword evidence="6" id="KW-1185">Reference proteome</keyword>
<dbReference type="GO" id="GO:0006567">
    <property type="term" value="P:L-threonine catabolic process"/>
    <property type="evidence" value="ECO:0007669"/>
    <property type="project" value="TreeGrafter"/>
</dbReference>
<dbReference type="NCBIfam" id="NF005292">
    <property type="entry name" value="PRK06815.1"/>
    <property type="match status" value="1"/>
</dbReference>
<dbReference type="AlphaFoldDB" id="A0A6M1T2B9"/>
<comment type="cofactor">
    <cofactor evidence="1">
        <name>pyridoxal 5'-phosphate</name>
        <dbReference type="ChEBI" id="CHEBI:597326"/>
    </cofactor>
</comment>
<dbReference type="EMBL" id="JAALLS010000007">
    <property type="protein sequence ID" value="NGP88157.1"/>
    <property type="molecule type" value="Genomic_DNA"/>
</dbReference>
<evidence type="ECO:0000256" key="3">
    <source>
        <dbReference type="ARBA" id="ARBA00023239"/>
    </source>
</evidence>
<dbReference type="CDD" id="cd01562">
    <property type="entry name" value="Thr-dehyd"/>
    <property type="match status" value="1"/>
</dbReference>
<dbReference type="InterPro" id="IPR001926">
    <property type="entry name" value="TrpB-like_PALP"/>
</dbReference>
<dbReference type="InterPro" id="IPR050147">
    <property type="entry name" value="Ser/Thr_Dehydratase"/>
</dbReference>